<evidence type="ECO:0000256" key="1">
    <source>
        <dbReference type="SAM" id="SignalP"/>
    </source>
</evidence>
<dbReference type="Proteomes" id="UP000181951">
    <property type="component" value="Unassembled WGS sequence"/>
</dbReference>
<feature type="chain" id="PRO_5010296666" evidence="1">
    <location>
        <begin position="33"/>
        <end position="86"/>
    </location>
</feature>
<dbReference type="AlphaFoldDB" id="A0A1H8EAH0"/>
<name>A0A1H8EAH0_9ACTN</name>
<evidence type="ECO:0000313" key="2">
    <source>
        <dbReference type="EMBL" id="SEN16390.1"/>
    </source>
</evidence>
<gene>
    <name evidence="2" type="ORF">SAMN05216267_100299</name>
</gene>
<dbReference type="EMBL" id="FODD01000002">
    <property type="protein sequence ID" value="SEN16390.1"/>
    <property type="molecule type" value="Genomic_DNA"/>
</dbReference>
<proteinExistence type="predicted"/>
<dbReference type="RefSeq" id="WP_069466090.1">
    <property type="nucleotide sequence ID" value="NZ_FODD01000002.1"/>
</dbReference>
<dbReference type="OrthoDB" id="4254889at2"/>
<reference evidence="2 3" key="1">
    <citation type="submission" date="2016-10" db="EMBL/GenBank/DDBJ databases">
        <authorList>
            <person name="de Groot N.N."/>
        </authorList>
    </citation>
    <scope>NUCLEOTIDE SEQUENCE [LARGE SCALE GENOMIC DNA]</scope>
    <source>
        <strain evidence="2 3">CGMCC 4.2026</strain>
    </source>
</reference>
<evidence type="ECO:0000313" key="3">
    <source>
        <dbReference type="Proteomes" id="UP000181951"/>
    </source>
</evidence>
<feature type="signal peptide" evidence="1">
    <location>
        <begin position="1"/>
        <end position="32"/>
    </location>
</feature>
<sequence length="86" mass="9627">MNKGLKRAAARGAVAVALAAGAIAGTVGTASAAPLHDHHGPKQQHCKVVAGHWERVWHPVYQDRNHHEHTGYWTRVWQPAHREYRR</sequence>
<keyword evidence="3" id="KW-1185">Reference proteome</keyword>
<keyword evidence="1" id="KW-0732">Signal</keyword>
<organism evidence="2 3">
    <name type="scientific">Actinacidiphila rubida</name>
    <dbReference type="NCBI Taxonomy" id="310780"/>
    <lineage>
        <taxon>Bacteria</taxon>
        <taxon>Bacillati</taxon>
        <taxon>Actinomycetota</taxon>
        <taxon>Actinomycetes</taxon>
        <taxon>Kitasatosporales</taxon>
        <taxon>Streptomycetaceae</taxon>
        <taxon>Actinacidiphila</taxon>
    </lineage>
</organism>
<accession>A0A1H8EAH0</accession>
<protein>
    <submittedName>
        <fullName evidence="2">Uncharacterized protein</fullName>
    </submittedName>
</protein>